<protein>
    <recommendedName>
        <fullName evidence="11">Pentatricopeptide repeat-containing protein</fullName>
    </recommendedName>
</protein>
<evidence type="ECO:0000256" key="3">
    <source>
        <dbReference type="ARBA" id="ARBA00022737"/>
    </source>
</evidence>
<feature type="transmembrane region" description="Helical" evidence="8">
    <location>
        <begin position="737"/>
        <end position="758"/>
    </location>
</feature>
<dbReference type="InterPro" id="IPR002885">
    <property type="entry name" value="PPR_rpt"/>
</dbReference>
<feature type="repeat" description="PPR" evidence="6">
    <location>
        <begin position="326"/>
        <end position="360"/>
    </location>
</feature>
<feature type="transmembrane region" description="Helical" evidence="8">
    <location>
        <begin position="770"/>
        <end position="788"/>
    </location>
</feature>
<evidence type="ECO:0000256" key="8">
    <source>
        <dbReference type="SAM" id="Phobius"/>
    </source>
</evidence>
<evidence type="ECO:0000256" key="1">
    <source>
        <dbReference type="ARBA" id="ARBA00004141"/>
    </source>
</evidence>
<evidence type="ECO:0000256" key="2">
    <source>
        <dbReference type="ARBA" id="ARBA00022692"/>
    </source>
</evidence>
<feature type="transmembrane region" description="Helical" evidence="8">
    <location>
        <begin position="913"/>
        <end position="935"/>
    </location>
</feature>
<feature type="transmembrane region" description="Helical" evidence="8">
    <location>
        <begin position="826"/>
        <end position="845"/>
    </location>
</feature>
<dbReference type="Pfam" id="PF13041">
    <property type="entry name" value="PPR_2"/>
    <property type="match status" value="4"/>
</dbReference>
<feature type="transmembrane region" description="Helical" evidence="8">
    <location>
        <begin position="795"/>
        <end position="814"/>
    </location>
</feature>
<keyword evidence="5 8" id="KW-0472">Membrane</keyword>
<sequence length="940" mass="106590">MARPPPSFKTLIHRQNPPRTIQNPNPQIRSLGGGGEEFVQTHHQDKLEGLTQIAKEVSKVIRTRPRWEQTLISDYPTVNFLDLQFFHEIFKQQNNAFLSLRFFYWLSSTNRGFVPDKLLCSVIFDSLVEAKATNAAKSFLGYVDFTPQPDSLERYIRCLCENCDDRSIEEALNVFDHLKEFGFCPALETWNSALFGSVQAGKIDVVWKLYGEMMDNGIVGDVDTVEYLIQAFCIDNNVSKGYELLRQVLEDGFVPSNVAFNKLISGFCKDGKYSSVSALLHTMIAKNCRPDIYTYQEIINNLCKRGVWREGFRIFNDLKDRGYAPDRVMYTTMIHCLCEMKRIGDARKLWFEMVRKGILPNEYTYNALIYGLCKVGYIEDAKELYKEMCCRGYKETTVSYNTMISGLCLHGRTEEACELFQEMDEKGIARDIITYNSMIQGLCKELKICESMNLLDELLEQGLQPSASTYTSLIEKLCEMEDLDRAKILWRDMQNKGIEPAVCTYDFIITGLNNKGYVAEGMEWLSAMLKSGLRPQKQTFERLIQCLSQGDKLDEVLLVLDYMFNVGYVLRKSICQDVVDRLCETNSLQTLHIETCLGFIMQKEITAPEVVAFFRYTIGNLMNTTNTSNAYCQVSTGSLVATSNQMGNFMNTSDAYCEIWALSGSICFFLAAVLLLYSHGTSRHVPLSSDEYYTLTHIHTRCKLSTKGDDIDIEAGTLYPGLSYGENQLRWGFIRKVYGIVAAQLVLTTIVSFVTVLYSPINDLLRGNSGLLLFFLFLPLVLLWPMYVYQQRHPLNLIVLGLFTVSLSLTVGVSCANTDGRIVLEALILTSAVVASLTGYAFWAAKKGKDFSYLGPILFTSLFTLMLAGFLQMFFPLGSTSVAIYGGISAVIFSGYIVYDTDNLIKRFSYDEYIWASVTLYLDILNLFLAILRVLRNADN</sequence>
<keyword evidence="2 8" id="KW-0812">Transmembrane</keyword>
<dbReference type="EMBL" id="WJXA01000004">
    <property type="protein sequence ID" value="KAF7145411.1"/>
    <property type="molecule type" value="Genomic_DNA"/>
</dbReference>
<organism evidence="9 10">
    <name type="scientific">Rhododendron simsii</name>
    <name type="common">Sims's rhododendron</name>
    <dbReference type="NCBI Taxonomy" id="118357"/>
    <lineage>
        <taxon>Eukaryota</taxon>
        <taxon>Viridiplantae</taxon>
        <taxon>Streptophyta</taxon>
        <taxon>Embryophyta</taxon>
        <taxon>Tracheophyta</taxon>
        <taxon>Spermatophyta</taxon>
        <taxon>Magnoliopsida</taxon>
        <taxon>eudicotyledons</taxon>
        <taxon>Gunneridae</taxon>
        <taxon>Pentapetalae</taxon>
        <taxon>asterids</taxon>
        <taxon>Ericales</taxon>
        <taxon>Ericaceae</taxon>
        <taxon>Ericoideae</taxon>
        <taxon>Rhodoreae</taxon>
        <taxon>Rhododendron</taxon>
    </lineage>
</organism>
<feature type="repeat" description="PPR" evidence="6">
    <location>
        <begin position="396"/>
        <end position="430"/>
    </location>
</feature>
<evidence type="ECO:0000256" key="7">
    <source>
        <dbReference type="SAM" id="MobiDB-lite"/>
    </source>
</evidence>
<feature type="repeat" description="PPR" evidence="6">
    <location>
        <begin position="501"/>
        <end position="535"/>
    </location>
</feature>
<dbReference type="Pfam" id="PF01027">
    <property type="entry name" value="Bax1-I"/>
    <property type="match status" value="1"/>
</dbReference>
<dbReference type="PANTHER" id="PTHR45613:SF9">
    <property type="entry name" value="MITOCHONDRIAL GROUP I INTRON SPLICING FACTOR CCM1"/>
    <property type="match status" value="1"/>
</dbReference>
<feature type="transmembrane region" description="Helical" evidence="8">
    <location>
        <begin position="882"/>
        <end position="901"/>
    </location>
</feature>
<dbReference type="NCBIfam" id="TIGR00756">
    <property type="entry name" value="PPR"/>
    <property type="match status" value="8"/>
</dbReference>
<dbReference type="Gene3D" id="1.25.40.10">
    <property type="entry name" value="Tetratricopeptide repeat domain"/>
    <property type="match status" value="4"/>
</dbReference>
<evidence type="ECO:0000256" key="4">
    <source>
        <dbReference type="ARBA" id="ARBA00022989"/>
    </source>
</evidence>
<name>A0A834H1S0_RHOSS</name>
<evidence type="ECO:0000256" key="6">
    <source>
        <dbReference type="PROSITE-ProRule" id="PRU00708"/>
    </source>
</evidence>
<feature type="repeat" description="PPR" evidence="6">
    <location>
        <begin position="431"/>
        <end position="465"/>
    </location>
</feature>
<comment type="subcellular location">
    <subcellularLocation>
        <location evidence="1">Membrane</location>
        <topology evidence="1">Multi-pass membrane protein</topology>
    </subcellularLocation>
</comment>
<evidence type="ECO:0000313" key="9">
    <source>
        <dbReference type="EMBL" id="KAF7145411.1"/>
    </source>
</evidence>
<keyword evidence="3" id="KW-0677">Repeat</keyword>
<feature type="repeat" description="PPR" evidence="6">
    <location>
        <begin position="466"/>
        <end position="500"/>
    </location>
</feature>
<feature type="repeat" description="PPR" evidence="6">
    <location>
        <begin position="186"/>
        <end position="220"/>
    </location>
</feature>
<accession>A0A834H1S0</accession>
<gene>
    <name evidence="9" type="ORF">RHSIM_Rhsim04G0212000</name>
</gene>
<dbReference type="InterPro" id="IPR011990">
    <property type="entry name" value="TPR-like_helical_dom_sf"/>
</dbReference>
<reference evidence="9" key="1">
    <citation type="submission" date="2019-11" db="EMBL/GenBank/DDBJ databases">
        <authorList>
            <person name="Liu Y."/>
            <person name="Hou J."/>
            <person name="Li T.-Q."/>
            <person name="Guan C.-H."/>
            <person name="Wu X."/>
            <person name="Wu H.-Z."/>
            <person name="Ling F."/>
            <person name="Zhang R."/>
            <person name="Shi X.-G."/>
            <person name="Ren J.-P."/>
            <person name="Chen E.-F."/>
            <person name="Sun J.-M."/>
        </authorList>
    </citation>
    <scope>NUCLEOTIDE SEQUENCE</scope>
    <source>
        <strain evidence="9">Adult_tree_wgs_1</strain>
        <tissue evidence="9">Leaves</tissue>
    </source>
</reference>
<feature type="repeat" description="PPR" evidence="6">
    <location>
        <begin position="361"/>
        <end position="395"/>
    </location>
</feature>
<proteinExistence type="predicted"/>
<dbReference type="Proteomes" id="UP000626092">
    <property type="component" value="Unassembled WGS sequence"/>
</dbReference>
<feature type="repeat" description="PPR" evidence="6">
    <location>
        <begin position="256"/>
        <end position="290"/>
    </location>
</feature>
<feature type="region of interest" description="Disordered" evidence="7">
    <location>
        <begin position="1"/>
        <end position="35"/>
    </location>
</feature>
<dbReference type="PANTHER" id="PTHR45613">
    <property type="entry name" value="PENTATRICOPEPTIDE REPEAT-CONTAINING PROTEIN"/>
    <property type="match status" value="1"/>
</dbReference>
<dbReference type="CDD" id="cd10429">
    <property type="entry name" value="GAAP_like"/>
    <property type="match status" value="1"/>
</dbReference>
<keyword evidence="4 8" id="KW-1133">Transmembrane helix</keyword>
<feature type="transmembrane region" description="Helical" evidence="8">
    <location>
        <begin position="857"/>
        <end position="876"/>
    </location>
</feature>
<dbReference type="InterPro" id="IPR006214">
    <property type="entry name" value="Bax_inhibitor_1-related"/>
</dbReference>
<comment type="caution">
    <text evidence="9">The sequence shown here is derived from an EMBL/GenBank/DDBJ whole genome shotgun (WGS) entry which is preliminary data.</text>
</comment>
<feature type="repeat" description="PPR" evidence="6">
    <location>
        <begin position="291"/>
        <end position="325"/>
    </location>
</feature>
<evidence type="ECO:0000313" key="10">
    <source>
        <dbReference type="Proteomes" id="UP000626092"/>
    </source>
</evidence>
<dbReference type="GO" id="GO:0016020">
    <property type="term" value="C:membrane"/>
    <property type="evidence" value="ECO:0007669"/>
    <property type="project" value="UniProtKB-SubCell"/>
</dbReference>
<dbReference type="OrthoDB" id="185373at2759"/>
<dbReference type="Pfam" id="PF01535">
    <property type="entry name" value="PPR"/>
    <property type="match status" value="1"/>
</dbReference>
<keyword evidence="10" id="KW-1185">Reference proteome</keyword>
<dbReference type="AlphaFoldDB" id="A0A834H1S0"/>
<evidence type="ECO:0000256" key="5">
    <source>
        <dbReference type="ARBA" id="ARBA00023136"/>
    </source>
</evidence>
<feature type="compositionally biased region" description="Polar residues" evidence="7">
    <location>
        <begin position="17"/>
        <end position="28"/>
    </location>
</feature>
<evidence type="ECO:0008006" key="11">
    <source>
        <dbReference type="Google" id="ProtNLM"/>
    </source>
</evidence>
<feature type="transmembrane region" description="Helical" evidence="8">
    <location>
        <begin position="659"/>
        <end position="677"/>
    </location>
</feature>
<dbReference type="PROSITE" id="PS51375">
    <property type="entry name" value="PPR"/>
    <property type="match status" value="10"/>
</dbReference>
<feature type="repeat" description="PPR" evidence="6">
    <location>
        <begin position="221"/>
        <end position="255"/>
    </location>
</feature>